<proteinExistence type="predicted"/>
<comment type="caution">
    <text evidence="2">The sequence shown here is derived from an EMBL/GenBank/DDBJ whole genome shotgun (WGS) entry which is preliminary data.</text>
</comment>
<keyword evidence="1" id="KW-0812">Transmembrane</keyword>
<evidence type="ECO:0000313" key="2">
    <source>
        <dbReference type="EMBL" id="MFF5294277.1"/>
    </source>
</evidence>
<feature type="transmembrane region" description="Helical" evidence="1">
    <location>
        <begin position="34"/>
        <end position="56"/>
    </location>
</feature>
<dbReference type="EMBL" id="JBIAZU010000006">
    <property type="protein sequence ID" value="MFF5294277.1"/>
    <property type="molecule type" value="Genomic_DNA"/>
</dbReference>
<protein>
    <submittedName>
        <fullName evidence="2">Abscisic acid-deficient protein Aba4 family protein</fullName>
    </submittedName>
</protein>
<dbReference type="InterPro" id="IPR025461">
    <property type="entry name" value="ABA4-like"/>
</dbReference>
<keyword evidence="1" id="KW-1133">Transmembrane helix</keyword>
<dbReference type="Pfam" id="PF14108">
    <property type="entry name" value="ABA4-like"/>
    <property type="match status" value="1"/>
</dbReference>
<reference evidence="2 3" key="1">
    <citation type="submission" date="2024-10" db="EMBL/GenBank/DDBJ databases">
        <title>The Natural Products Discovery Center: Release of the First 8490 Sequenced Strains for Exploring Actinobacteria Biosynthetic Diversity.</title>
        <authorList>
            <person name="Kalkreuter E."/>
            <person name="Kautsar S.A."/>
            <person name="Yang D."/>
            <person name="Bader C.D."/>
            <person name="Teijaro C.N."/>
            <person name="Fluegel L."/>
            <person name="Davis C.M."/>
            <person name="Simpson J.R."/>
            <person name="Lauterbach L."/>
            <person name="Steele A.D."/>
            <person name="Gui C."/>
            <person name="Meng S."/>
            <person name="Li G."/>
            <person name="Viehrig K."/>
            <person name="Ye F."/>
            <person name="Su P."/>
            <person name="Kiefer A.F."/>
            <person name="Nichols A."/>
            <person name="Cepeda A.J."/>
            <person name="Yan W."/>
            <person name="Fan B."/>
            <person name="Jiang Y."/>
            <person name="Adhikari A."/>
            <person name="Zheng C.-J."/>
            <person name="Schuster L."/>
            <person name="Cowan T.M."/>
            <person name="Smanski M.J."/>
            <person name="Chevrette M.G."/>
            <person name="De Carvalho L.P.S."/>
            <person name="Shen B."/>
        </authorList>
    </citation>
    <scope>NUCLEOTIDE SEQUENCE [LARGE SCALE GENOMIC DNA]</scope>
    <source>
        <strain evidence="2 3">NPDC000087</strain>
    </source>
</reference>
<sequence>MTGVLFGLTFALAAPFWALKIPTLGGLRDALSTANGAAAAWAHMVAFDLFVGRWCFLDARERGVRHLILAPILVLTILFGPLGLAAYLAVPKRLG</sequence>
<organism evidence="2 3">
    <name type="scientific">Paractinoplanes globisporus</name>
    <dbReference type="NCBI Taxonomy" id="113565"/>
    <lineage>
        <taxon>Bacteria</taxon>
        <taxon>Bacillati</taxon>
        <taxon>Actinomycetota</taxon>
        <taxon>Actinomycetes</taxon>
        <taxon>Micromonosporales</taxon>
        <taxon>Micromonosporaceae</taxon>
        <taxon>Paractinoplanes</taxon>
    </lineage>
</organism>
<name>A0ABW6WLV8_9ACTN</name>
<keyword evidence="3" id="KW-1185">Reference proteome</keyword>
<accession>A0ABW6WLV8</accession>
<gene>
    <name evidence="2" type="ORF">ACFY35_32980</name>
</gene>
<dbReference type="RefSeq" id="WP_026206392.1">
    <property type="nucleotide sequence ID" value="NZ_JBIAZU010000006.1"/>
</dbReference>
<evidence type="ECO:0000313" key="3">
    <source>
        <dbReference type="Proteomes" id="UP001602245"/>
    </source>
</evidence>
<evidence type="ECO:0000256" key="1">
    <source>
        <dbReference type="SAM" id="Phobius"/>
    </source>
</evidence>
<keyword evidence="1" id="KW-0472">Membrane</keyword>
<feature type="transmembrane region" description="Helical" evidence="1">
    <location>
        <begin position="68"/>
        <end position="90"/>
    </location>
</feature>
<dbReference type="Proteomes" id="UP001602245">
    <property type="component" value="Unassembled WGS sequence"/>
</dbReference>